<feature type="signal peptide" evidence="8">
    <location>
        <begin position="1"/>
        <end position="18"/>
    </location>
</feature>
<dbReference type="InterPro" id="IPR044862">
    <property type="entry name" value="Pro_4_hyd_alph_FE2OG_OXY"/>
</dbReference>
<keyword evidence="4" id="KW-0223">Dioxygenase</keyword>
<keyword evidence="5" id="KW-0560">Oxidoreductase</keyword>
<dbReference type="PANTHER" id="PTHR12907">
    <property type="entry name" value="EGL NINE HOMOLOG-RELATED"/>
    <property type="match status" value="1"/>
</dbReference>
<comment type="cofactor">
    <cofactor evidence="1">
        <name>L-ascorbate</name>
        <dbReference type="ChEBI" id="CHEBI:38290"/>
    </cofactor>
</comment>
<dbReference type="Gene3D" id="2.60.120.620">
    <property type="entry name" value="q2cbj1_9rhob like domain"/>
    <property type="match status" value="1"/>
</dbReference>
<gene>
    <name evidence="10" type="ORF">PECAL_5P03430</name>
</gene>
<keyword evidence="6" id="KW-0408">Iron</keyword>
<dbReference type="OrthoDB" id="5952526at2759"/>
<evidence type="ECO:0000313" key="10">
    <source>
        <dbReference type="EMBL" id="CAH0375796.1"/>
    </source>
</evidence>
<evidence type="ECO:0000256" key="5">
    <source>
        <dbReference type="ARBA" id="ARBA00023002"/>
    </source>
</evidence>
<dbReference type="Pfam" id="PF13640">
    <property type="entry name" value="2OG-FeII_Oxy_3"/>
    <property type="match status" value="1"/>
</dbReference>
<evidence type="ECO:0000256" key="8">
    <source>
        <dbReference type="SAM" id="SignalP"/>
    </source>
</evidence>
<dbReference type="InterPro" id="IPR005123">
    <property type="entry name" value="Oxoglu/Fe-dep_dioxygenase_dom"/>
</dbReference>
<dbReference type="GO" id="GO:0031418">
    <property type="term" value="F:L-ascorbic acid binding"/>
    <property type="evidence" value="ECO:0007669"/>
    <property type="project" value="UniProtKB-KW"/>
</dbReference>
<keyword evidence="3" id="KW-0847">Vitamin C</keyword>
<evidence type="ECO:0000256" key="3">
    <source>
        <dbReference type="ARBA" id="ARBA00022896"/>
    </source>
</evidence>
<sequence length="295" mass="31701">MRVVVPLAALLLGTTVEPLALKRRGGLTKSKKKKKLKKAPPPAPVARAPRAPLSWSLSPEEHMAAVSNAVASAADGIQTALADGNFFAKESFLDERSVQAMAEEARRLDPTLVPSQSTRYEAGNTIAYDKEGVRSTQILGGNDYDKAPRLTEYVVSLTAALSGVAGQVRPLSPSRQTNKLAVCDAIGASYPKHIDNGGGDDPRLLTAILYLSGDVDGGRFRSYQATEDVVTAEVAPAPGTFVCFWSDRLVHDVSAVTRLDEARWALTVWLCTDDDVVEATPDEVLAAHWPHLRDS</sequence>
<evidence type="ECO:0000259" key="9">
    <source>
        <dbReference type="PROSITE" id="PS51471"/>
    </source>
</evidence>
<dbReference type="SMART" id="SM00702">
    <property type="entry name" value="P4Hc"/>
    <property type="match status" value="1"/>
</dbReference>
<keyword evidence="2" id="KW-0479">Metal-binding</keyword>
<evidence type="ECO:0000313" key="11">
    <source>
        <dbReference type="Proteomes" id="UP000789595"/>
    </source>
</evidence>
<keyword evidence="8" id="KW-0732">Signal</keyword>
<dbReference type="PROSITE" id="PS51471">
    <property type="entry name" value="FE2OG_OXY"/>
    <property type="match status" value="1"/>
</dbReference>
<feature type="chain" id="PRO_5035312946" description="Fe2OG dioxygenase domain-containing protein" evidence="8">
    <location>
        <begin position="19"/>
        <end position="295"/>
    </location>
</feature>
<dbReference type="GO" id="GO:0071456">
    <property type="term" value="P:cellular response to hypoxia"/>
    <property type="evidence" value="ECO:0007669"/>
    <property type="project" value="TreeGrafter"/>
</dbReference>
<evidence type="ECO:0000256" key="1">
    <source>
        <dbReference type="ARBA" id="ARBA00001961"/>
    </source>
</evidence>
<evidence type="ECO:0000256" key="7">
    <source>
        <dbReference type="SAM" id="MobiDB-lite"/>
    </source>
</evidence>
<feature type="compositionally biased region" description="Basic residues" evidence="7">
    <location>
        <begin position="23"/>
        <end position="38"/>
    </location>
</feature>
<organism evidence="10 11">
    <name type="scientific">Pelagomonas calceolata</name>
    <dbReference type="NCBI Taxonomy" id="35677"/>
    <lineage>
        <taxon>Eukaryota</taxon>
        <taxon>Sar</taxon>
        <taxon>Stramenopiles</taxon>
        <taxon>Ochrophyta</taxon>
        <taxon>Pelagophyceae</taxon>
        <taxon>Pelagomonadales</taxon>
        <taxon>Pelagomonadaceae</taxon>
        <taxon>Pelagomonas</taxon>
    </lineage>
</organism>
<reference evidence="10" key="1">
    <citation type="submission" date="2021-11" db="EMBL/GenBank/DDBJ databases">
        <authorList>
            <consortium name="Genoscope - CEA"/>
            <person name="William W."/>
        </authorList>
    </citation>
    <scope>NUCLEOTIDE SEQUENCE</scope>
</reference>
<dbReference type="InterPro" id="IPR051559">
    <property type="entry name" value="HIF_prolyl_hydroxylases"/>
</dbReference>
<dbReference type="AlphaFoldDB" id="A0A8J2SVN2"/>
<feature type="domain" description="Fe2OG dioxygenase" evidence="9">
    <location>
        <begin position="169"/>
        <end position="272"/>
    </location>
</feature>
<dbReference type="PANTHER" id="PTHR12907:SF26">
    <property type="entry name" value="HIF PROLYL HYDROXYLASE, ISOFORM C"/>
    <property type="match status" value="1"/>
</dbReference>
<protein>
    <recommendedName>
        <fullName evidence="9">Fe2OG dioxygenase domain-containing protein</fullName>
    </recommendedName>
</protein>
<proteinExistence type="predicted"/>
<dbReference type="InterPro" id="IPR006620">
    <property type="entry name" value="Pro_4_hyd_alph"/>
</dbReference>
<dbReference type="GO" id="GO:0008198">
    <property type="term" value="F:ferrous iron binding"/>
    <property type="evidence" value="ECO:0007669"/>
    <property type="project" value="TreeGrafter"/>
</dbReference>
<dbReference type="GO" id="GO:0031543">
    <property type="term" value="F:peptidyl-proline dioxygenase activity"/>
    <property type="evidence" value="ECO:0007669"/>
    <property type="project" value="TreeGrafter"/>
</dbReference>
<name>A0A8J2SVN2_9STRA</name>
<evidence type="ECO:0000256" key="6">
    <source>
        <dbReference type="ARBA" id="ARBA00023004"/>
    </source>
</evidence>
<comment type="caution">
    <text evidence="10">The sequence shown here is derived from an EMBL/GenBank/DDBJ whole genome shotgun (WGS) entry which is preliminary data.</text>
</comment>
<dbReference type="EMBL" id="CAKKNE010000005">
    <property type="protein sequence ID" value="CAH0375796.1"/>
    <property type="molecule type" value="Genomic_DNA"/>
</dbReference>
<accession>A0A8J2SVN2</accession>
<evidence type="ECO:0000256" key="2">
    <source>
        <dbReference type="ARBA" id="ARBA00022723"/>
    </source>
</evidence>
<dbReference type="Proteomes" id="UP000789595">
    <property type="component" value="Unassembled WGS sequence"/>
</dbReference>
<keyword evidence="11" id="KW-1185">Reference proteome</keyword>
<evidence type="ECO:0000256" key="4">
    <source>
        <dbReference type="ARBA" id="ARBA00022964"/>
    </source>
</evidence>
<feature type="region of interest" description="Disordered" evidence="7">
    <location>
        <begin position="23"/>
        <end position="50"/>
    </location>
</feature>